<evidence type="ECO:0000313" key="2">
    <source>
        <dbReference type="EMBL" id="MBC5710972.1"/>
    </source>
</evidence>
<evidence type="ECO:0000313" key="3">
    <source>
        <dbReference type="Proteomes" id="UP000634672"/>
    </source>
</evidence>
<dbReference type="Pfam" id="PF12728">
    <property type="entry name" value="HTH_17"/>
    <property type="match status" value="1"/>
</dbReference>
<proteinExistence type="predicted"/>
<feature type="domain" description="Helix-turn-helix" evidence="1">
    <location>
        <begin position="8"/>
        <end position="55"/>
    </location>
</feature>
<dbReference type="InterPro" id="IPR010093">
    <property type="entry name" value="SinI_DNA-bd"/>
</dbReference>
<accession>A0ABR7HCW4</accession>
<name>A0ABR7HCW4_9FIRM</name>
<dbReference type="InterPro" id="IPR041657">
    <property type="entry name" value="HTH_17"/>
</dbReference>
<organism evidence="2 3">
    <name type="scientific">Hungatella hominis</name>
    <dbReference type="NCBI Taxonomy" id="2763050"/>
    <lineage>
        <taxon>Bacteria</taxon>
        <taxon>Bacillati</taxon>
        <taxon>Bacillota</taxon>
        <taxon>Clostridia</taxon>
        <taxon>Lachnospirales</taxon>
        <taxon>Lachnospiraceae</taxon>
        <taxon>Hungatella</taxon>
    </lineage>
</organism>
<reference evidence="2 3" key="1">
    <citation type="submission" date="2020-08" db="EMBL/GenBank/DDBJ databases">
        <title>Genome public.</title>
        <authorList>
            <person name="Liu C."/>
            <person name="Sun Q."/>
        </authorList>
    </citation>
    <scope>NUCLEOTIDE SEQUENCE [LARGE SCALE GENOMIC DNA]</scope>
    <source>
        <strain evidence="2 3">NSJ-66</strain>
    </source>
</reference>
<dbReference type="RefSeq" id="WP_187023672.1">
    <property type="nucleotide sequence ID" value="NZ_JACOPB010000014.1"/>
</dbReference>
<protein>
    <submittedName>
        <fullName evidence="2">Helix-turn-helix domain-containing protein</fullName>
    </submittedName>
</protein>
<keyword evidence="3" id="KW-1185">Reference proteome</keyword>
<dbReference type="EMBL" id="JACOPB010000014">
    <property type="protein sequence ID" value="MBC5710972.1"/>
    <property type="molecule type" value="Genomic_DNA"/>
</dbReference>
<dbReference type="NCBIfam" id="TIGR01764">
    <property type="entry name" value="excise"/>
    <property type="match status" value="1"/>
</dbReference>
<gene>
    <name evidence="2" type="ORF">H8S75_23835</name>
</gene>
<sequence>MVEAYKPLYTVKEASKVLKVNTDAVYDLIRKRQLPALRLGAMKIRGSDLERFIEKYPAGETEEPDQEENTY</sequence>
<comment type="caution">
    <text evidence="2">The sequence shown here is derived from an EMBL/GenBank/DDBJ whole genome shotgun (WGS) entry which is preliminary data.</text>
</comment>
<evidence type="ECO:0000259" key="1">
    <source>
        <dbReference type="Pfam" id="PF12728"/>
    </source>
</evidence>
<dbReference type="Proteomes" id="UP000634672">
    <property type="component" value="Unassembled WGS sequence"/>
</dbReference>